<dbReference type="Gene3D" id="1.20.140.10">
    <property type="entry name" value="Butyryl-CoA Dehydrogenase, subunit A, domain 3"/>
    <property type="match status" value="1"/>
</dbReference>
<dbReference type="SUPFAM" id="SSF47203">
    <property type="entry name" value="Acyl-CoA dehydrogenase C-terminal domain-like"/>
    <property type="match status" value="1"/>
</dbReference>
<dbReference type="Proteomes" id="UP000187822">
    <property type="component" value="Chromosome I"/>
</dbReference>
<comment type="similarity">
    <text evidence="2 5">Belongs to the acyl-CoA dehydrogenase family.</text>
</comment>
<dbReference type="GO" id="GO:0003995">
    <property type="term" value="F:acyl-CoA dehydrogenase activity"/>
    <property type="evidence" value="ECO:0007669"/>
    <property type="project" value="InterPro"/>
</dbReference>
<gene>
    <name evidence="8" type="ORF">CPM_0683</name>
</gene>
<dbReference type="Gene3D" id="2.40.110.20">
    <property type="match status" value="1"/>
</dbReference>
<dbReference type="AlphaFoldDB" id="A0A1R4A6E4"/>
<dbReference type="InterPro" id="IPR036250">
    <property type="entry name" value="AcylCo_DH-like_C"/>
</dbReference>
<dbReference type="Pfam" id="PF02770">
    <property type="entry name" value="Acyl-CoA_dh_M"/>
    <property type="match status" value="1"/>
</dbReference>
<evidence type="ECO:0000313" key="8">
    <source>
        <dbReference type="EMBL" id="SJK84543.1"/>
    </source>
</evidence>
<dbReference type="InterPro" id="IPR006091">
    <property type="entry name" value="Acyl-CoA_Oxase/DH_mid-dom"/>
</dbReference>
<evidence type="ECO:0000256" key="1">
    <source>
        <dbReference type="ARBA" id="ARBA00001974"/>
    </source>
</evidence>
<keyword evidence="5" id="KW-0560">Oxidoreductase</keyword>
<reference evidence="9" key="1">
    <citation type="submission" date="2016-06" db="EMBL/GenBank/DDBJ databases">
        <authorList>
            <person name="Toshchakov V.S."/>
        </authorList>
    </citation>
    <scope>NUCLEOTIDE SEQUENCE [LARGE SCALE GENOMIC DNA]</scope>
    <source>
        <strain>PM4 (JCM 30641</strain>
        <strain evidence="9">\VKM B-2940)</strain>
    </source>
</reference>
<dbReference type="PANTHER" id="PTHR42707:SF2">
    <property type="entry name" value="ACD11 DEHYDROGENASE"/>
    <property type="match status" value="1"/>
</dbReference>
<accession>A0A1R4A6E4</accession>
<sequence length="544" mass="61399">MKDKFNEIFRSKGVNYLTQDLPLSDFLKFFSFNEDDDLKVLGEYVSEELIEIMDYVDHNGKPELIMWNLDGKRIDYVRISPEHRKALKKLQDLGVVIKSASGEQPWMYHFVAGYLISDSGIFCSLTLTAQTAYALRKYFGGNEKFTDHYLDKKDPWYGATFYSETQGGSDLGANKTRATEIESGWVLNGSDKYFASNAGIADGAIVTAMTGNGGIRSLETFFVPAVKKTGELNYTIRRLKNKMGTIAVPSGEVDLVDSEAYLIGERGKGIYYAMEILTISRIDDALAAVGIARKALWEAYLHTEKRSAFGKKLKEHPLMMKDIISLEAELEGSLIISLYAAKLFSDVANVKPPYNDAYNYARFITHIAKNMAAWSSDHITQYSMEIFGGIGFFEEFPMPKFHRDALVTSIWEGTSNIQALDMLETILKKGVGEIFLNDLKARSEGITEINLRNKVNKRIEFVENQFNTLLESGSIEMGSKDLLKLFGQALSLTLLAQSGSELKSERLLEISVVYDIISFESNRIQFDDSFRNIDLVKWMQIDYV</sequence>
<organism evidence="8 9">
    <name type="scientific">Cuniculiplasma divulgatum</name>
    <dbReference type="NCBI Taxonomy" id="1673428"/>
    <lineage>
        <taxon>Archaea</taxon>
        <taxon>Methanobacteriati</taxon>
        <taxon>Thermoplasmatota</taxon>
        <taxon>Thermoplasmata</taxon>
        <taxon>Thermoplasmatales</taxon>
        <taxon>Cuniculiplasmataceae</taxon>
        <taxon>Cuniculiplasma</taxon>
    </lineage>
</organism>
<proteinExistence type="inferred from homology"/>
<evidence type="ECO:0000256" key="2">
    <source>
        <dbReference type="ARBA" id="ARBA00009347"/>
    </source>
</evidence>
<evidence type="ECO:0000256" key="4">
    <source>
        <dbReference type="ARBA" id="ARBA00022827"/>
    </source>
</evidence>
<dbReference type="InterPro" id="IPR009100">
    <property type="entry name" value="AcylCoA_DH/oxidase_NM_dom_sf"/>
</dbReference>
<keyword evidence="3 5" id="KW-0285">Flavoprotein</keyword>
<dbReference type="RefSeq" id="WP_077076057.1">
    <property type="nucleotide sequence ID" value="NZ_LT719092.1"/>
</dbReference>
<dbReference type="SUPFAM" id="SSF56645">
    <property type="entry name" value="Acyl-CoA dehydrogenase NM domain-like"/>
    <property type="match status" value="1"/>
</dbReference>
<comment type="cofactor">
    <cofactor evidence="1 5">
        <name>FAD</name>
        <dbReference type="ChEBI" id="CHEBI:57692"/>
    </cofactor>
</comment>
<dbReference type="InterPro" id="IPR006089">
    <property type="entry name" value="Acyl-CoA_DH_CS"/>
</dbReference>
<evidence type="ECO:0000259" key="7">
    <source>
        <dbReference type="Pfam" id="PF02770"/>
    </source>
</evidence>
<protein>
    <submittedName>
        <fullName evidence="8">Acyl-CoA dehydrogenase</fullName>
    </submittedName>
</protein>
<dbReference type="PANTHER" id="PTHR42707">
    <property type="entry name" value="ACYL-COA DEHYDROGENASE"/>
    <property type="match status" value="1"/>
</dbReference>
<feature type="domain" description="Acyl-CoA dehydrogenase/oxidase C-terminal" evidence="6">
    <location>
        <begin position="267"/>
        <end position="426"/>
    </location>
</feature>
<evidence type="ECO:0000313" key="9">
    <source>
        <dbReference type="Proteomes" id="UP000187822"/>
    </source>
</evidence>
<dbReference type="Pfam" id="PF00441">
    <property type="entry name" value="Acyl-CoA_dh_1"/>
    <property type="match status" value="1"/>
</dbReference>
<name>A0A1R4A6E4_9ARCH</name>
<dbReference type="KEGG" id="cdiv:CPM_0683"/>
<dbReference type="InterPro" id="IPR009075">
    <property type="entry name" value="AcylCo_DH/oxidase_C"/>
</dbReference>
<keyword evidence="9" id="KW-1185">Reference proteome</keyword>
<dbReference type="GeneID" id="30927304"/>
<evidence type="ECO:0000256" key="3">
    <source>
        <dbReference type="ARBA" id="ARBA00022630"/>
    </source>
</evidence>
<dbReference type="PROSITE" id="PS00073">
    <property type="entry name" value="ACYL_COA_DH_2"/>
    <property type="match status" value="1"/>
</dbReference>
<evidence type="ECO:0000259" key="6">
    <source>
        <dbReference type="Pfam" id="PF00441"/>
    </source>
</evidence>
<dbReference type="InterPro" id="IPR052904">
    <property type="entry name" value="Acyl-CoA_dehydrogenase-like"/>
</dbReference>
<feature type="domain" description="Acyl-CoA oxidase/dehydrogenase middle" evidence="7">
    <location>
        <begin position="160"/>
        <end position="255"/>
    </location>
</feature>
<dbReference type="EMBL" id="LT719092">
    <property type="protein sequence ID" value="SJK84543.1"/>
    <property type="molecule type" value="Genomic_DNA"/>
</dbReference>
<dbReference type="STRING" id="1673428.CPM_0683"/>
<dbReference type="OrthoDB" id="24853at2157"/>
<keyword evidence="4 5" id="KW-0274">FAD</keyword>
<evidence type="ECO:0000256" key="5">
    <source>
        <dbReference type="RuleBase" id="RU362125"/>
    </source>
</evidence>